<dbReference type="Gene3D" id="3.60.60.10">
    <property type="entry name" value="Penicillin V Acylase, Chain A"/>
    <property type="match status" value="1"/>
</dbReference>
<dbReference type="InterPro" id="IPR005079">
    <property type="entry name" value="Peptidase_C45_hydrolase"/>
</dbReference>
<evidence type="ECO:0000313" key="3">
    <source>
        <dbReference type="Proteomes" id="UP001596547"/>
    </source>
</evidence>
<feature type="domain" description="Peptidase C45 hydrolase" evidence="1">
    <location>
        <begin position="129"/>
        <end position="355"/>
    </location>
</feature>
<dbReference type="PANTHER" id="PTHR34180:SF1">
    <property type="entry name" value="BETA-ALANYL-DOPAMINE_CARCININE HYDROLASE"/>
    <property type="match status" value="1"/>
</dbReference>
<dbReference type="RefSeq" id="WP_276306375.1">
    <property type="nucleotide sequence ID" value="NZ_CP119993.1"/>
</dbReference>
<dbReference type="AlphaFoldDB" id="A0ABD6AFM6"/>
<keyword evidence="2" id="KW-0012">Acyltransferase</keyword>
<dbReference type="EMBL" id="JBHTBF010000003">
    <property type="protein sequence ID" value="MFC7318789.1"/>
    <property type="molecule type" value="Genomic_DNA"/>
</dbReference>
<keyword evidence="3" id="KW-1185">Reference proteome</keyword>
<dbReference type="GO" id="GO:0016746">
    <property type="term" value="F:acyltransferase activity"/>
    <property type="evidence" value="ECO:0007669"/>
    <property type="project" value="UniProtKB-KW"/>
</dbReference>
<evidence type="ECO:0000313" key="2">
    <source>
        <dbReference type="EMBL" id="MFC7318789.1"/>
    </source>
</evidence>
<dbReference type="GeneID" id="79317023"/>
<dbReference type="Pfam" id="PF03417">
    <property type="entry name" value="AAT"/>
    <property type="match status" value="1"/>
</dbReference>
<proteinExistence type="predicted"/>
<dbReference type="NCBIfam" id="NF040521">
    <property type="entry name" value="C45_proenzyme"/>
    <property type="match status" value="1"/>
</dbReference>
<dbReference type="Gene3D" id="1.10.10.2120">
    <property type="match status" value="1"/>
</dbReference>
<keyword evidence="2" id="KW-0808">Transferase</keyword>
<name>A0ABD6AFM6_9EURY</name>
<dbReference type="Proteomes" id="UP001596547">
    <property type="component" value="Unassembled WGS sequence"/>
</dbReference>
<gene>
    <name evidence="2" type="ORF">ACFQPE_18590</name>
</gene>
<reference evidence="2 3" key="1">
    <citation type="journal article" date="2019" name="Int. J. Syst. Evol. Microbiol.">
        <title>The Global Catalogue of Microorganisms (GCM) 10K type strain sequencing project: providing services to taxonomists for standard genome sequencing and annotation.</title>
        <authorList>
            <consortium name="The Broad Institute Genomics Platform"/>
            <consortium name="The Broad Institute Genome Sequencing Center for Infectious Disease"/>
            <person name="Wu L."/>
            <person name="Ma J."/>
        </authorList>
    </citation>
    <scope>NUCLEOTIDE SEQUENCE [LARGE SCALE GENOMIC DNA]</scope>
    <source>
        <strain evidence="2 3">PSR21</strain>
    </source>
</reference>
<organism evidence="2 3">
    <name type="scientific">Halomarina halobia</name>
    <dbReference type="NCBI Taxonomy" id="3033386"/>
    <lineage>
        <taxon>Archaea</taxon>
        <taxon>Methanobacteriati</taxon>
        <taxon>Methanobacteriota</taxon>
        <taxon>Stenosarchaea group</taxon>
        <taxon>Halobacteria</taxon>
        <taxon>Halobacteriales</taxon>
        <taxon>Natronomonadaceae</taxon>
        <taxon>Halomarina</taxon>
    </lineage>
</organism>
<dbReference type="InterPro" id="IPR047794">
    <property type="entry name" value="C45_proenzyme-like"/>
</dbReference>
<dbReference type="InterPro" id="IPR047801">
    <property type="entry name" value="Peptidase_C45"/>
</dbReference>
<protein>
    <submittedName>
        <fullName evidence="2">C45 family autoproteolytic acyltransferase/hydrolase</fullName>
    </submittedName>
</protein>
<accession>A0ABD6AFM6</accession>
<evidence type="ECO:0000259" key="1">
    <source>
        <dbReference type="Pfam" id="PF03417"/>
    </source>
</evidence>
<comment type="caution">
    <text evidence="2">The sequence shown here is derived from an EMBL/GenBank/DDBJ whole genome shotgun (WGS) entry which is preliminary data.</text>
</comment>
<dbReference type="PANTHER" id="PTHR34180">
    <property type="entry name" value="PEPTIDASE C45"/>
    <property type="match status" value="1"/>
</dbReference>
<sequence>MSGLTRQVLTGAPHERGVRHGESYAAEIDHNVGTYLDVFETRGVDTDRVRERAAAFIPRLEADNADYAEEMAGVAAGSDRPIEEIALINLRYEVMYDAYTDGSERPAATDEMVDGCTSCGVEPKASADGHTYIGQNWDWLPAVETFVMDVRRDDGPNFLAVTEAGMVGGKFGLNECGIGYVVNGLATPRDGENPSRKPTHVRGREILDAERLDTAIEPVIATDRPGSRNYLIGHANGELLDLETAPEVVNYRYPENGLLTHTNHFEDRTRVESRLERRSPHSLVRGMRVRRLLEREVGSIDPDTLKRTLRDDFCHPTGICRYVTESEDAQADFHTKVSVIMDLNEGRMALTDGPPRDATYETYQVA</sequence>